<reference evidence="1 2" key="1">
    <citation type="submission" date="2024-01" db="EMBL/GenBank/DDBJ databases">
        <authorList>
            <person name="Waweru B."/>
        </authorList>
    </citation>
    <scope>NUCLEOTIDE SEQUENCE [LARGE SCALE GENOMIC DNA]</scope>
</reference>
<evidence type="ECO:0000313" key="1">
    <source>
        <dbReference type="EMBL" id="CAK7336481.1"/>
    </source>
</evidence>
<organism evidence="1 2">
    <name type="scientific">Dovyalis caffra</name>
    <dbReference type="NCBI Taxonomy" id="77055"/>
    <lineage>
        <taxon>Eukaryota</taxon>
        <taxon>Viridiplantae</taxon>
        <taxon>Streptophyta</taxon>
        <taxon>Embryophyta</taxon>
        <taxon>Tracheophyta</taxon>
        <taxon>Spermatophyta</taxon>
        <taxon>Magnoliopsida</taxon>
        <taxon>eudicotyledons</taxon>
        <taxon>Gunneridae</taxon>
        <taxon>Pentapetalae</taxon>
        <taxon>rosids</taxon>
        <taxon>fabids</taxon>
        <taxon>Malpighiales</taxon>
        <taxon>Salicaceae</taxon>
        <taxon>Flacourtieae</taxon>
        <taxon>Dovyalis</taxon>
    </lineage>
</organism>
<dbReference type="EMBL" id="CAWUPB010000994">
    <property type="protein sequence ID" value="CAK7336481.1"/>
    <property type="molecule type" value="Genomic_DNA"/>
</dbReference>
<dbReference type="AlphaFoldDB" id="A0AAV1RIA9"/>
<name>A0AAV1RIA9_9ROSI</name>
<keyword evidence="2" id="KW-1185">Reference proteome</keyword>
<comment type="caution">
    <text evidence="1">The sequence shown here is derived from an EMBL/GenBank/DDBJ whole genome shotgun (WGS) entry which is preliminary data.</text>
</comment>
<sequence>MPKSSAFAYSGFYYPRVFIRGPFSSCVFEEMAFWATPSRIRMRNIHFVNCLEIWKEIETGERAKSRLASK</sequence>
<gene>
    <name evidence="1" type="ORF">DCAF_LOCUS11489</name>
</gene>
<proteinExistence type="predicted"/>
<accession>A0AAV1RIA9</accession>
<evidence type="ECO:0000313" key="2">
    <source>
        <dbReference type="Proteomes" id="UP001314170"/>
    </source>
</evidence>
<dbReference type="Proteomes" id="UP001314170">
    <property type="component" value="Unassembled WGS sequence"/>
</dbReference>
<protein>
    <submittedName>
        <fullName evidence="1">Uncharacterized protein</fullName>
    </submittedName>
</protein>